<dbReference type="AlphaFoldDB" id="B9XGM9"/>
<sequence length="96" mass="10995">MFRTELAEALKAYEKYIICIDKTPDKFEESLYSLMQKAIKAYETRGPTLRHGIALDRQVTIILSQTDEERPLCGIYFNLHSPYQKQGTAKATGAHK</sequence>
<name>B9XGM9_PEDPL</name>
<evidence type="ECO:0000313" key="1">
    <source>
        <dbReference type="EMBL" id="EEF61080.1"/>
    </source>
</evidence>
<evidence type="ECO:0000313" key="2">
    <source>
        <dbReference type="Proteomes" id="UP000003688"/>
    </source>
</evidence>
<dbReference type="EMBL" id="ABOX02000012">
    <property type="protein sequence ID" value="EEF61080.1"/>
    <property type="molecule type" value="Genomic_DNA"/>
</dbReference>
<dbReference type="STRING" id="320771.Cflav_PD3797"/>
<organism evidence="1 2">
    <name type="scientific">Pedosphaera parvula (strain Ellin514)</name>
    <dbReference type="NCBI Taxonomy" id="320771"/>
    <lineage>
        <taxon>Bacteria</taxon>
        <taxon>Pseudomonadati</taxon>
        <taxon>Verrucomicrobiota</taxon>
        <taxon>Pedosphaerae</taxon>
        <taxon>Pedosphaerales</taxon>
        <taxon>Pedosphaeraceae</taxon>
        <taxon>Pedosphaera</taxon>
    </lineage>
</organism>
<protein>
    <submittedName>
        <fullName evidence="1">Uncharacterized protein</fullName>
    </submittedName>
</protein>
<keyword evidence="2" id="KW-1185">Reference proteome</keyword>
<accession>B9XGM9</accession>
<dbReference type="Proteomes" id="UP000003688">
    <property type="component" value="Unassembled WGS sequence"/>
</dbReference>
<gene>
    <name evidence="1" type="ORF">Cflav_PD3797</name>
</gene>
<comment type="caution">
    <text evidence="1">The sequence shown here is derived from an EMBL/GenBank/DDBJ whole genome shotgun (WGS) entry which is preliminary data.</text>
</comment>
<reference evidence="1 2" key="1">
    <citation type="journal article" date="2011" name="J. Bacteriol.">
        <title>Genome sequence of 'Pedosphaera parvula' Ellin514, an aerobic Verrucomicrobial isolate from pasture soil.</title>
        <authorList>
            <person name="Kant R."/>
            <person name="van Passel M.W."/>
            <person name="Sangwan P."/>
            <person name="Palva A."/>
            <person name="Lucas S."/>
            <person name="Copeland A."/>
            <person name="Lapidus A."/>
            <person name="Glavina Del Rio T."/>
            <person name="Dalin E."/>
            <person name="Tice H."/>
            <person name="Bruce D."/>
            <person name="Goodwin L."/>
            <person name="Pitluck S."/>
            <person name="Chertkov O."/>
            <person name="Larimer F.W."/>
            <person name="Land M.L."/>
            <person name="Hauser L."/>
            <person name="Brettin T.S."/>
            <person name="Detter J.C."/>
            <person name="Han S."/>
            <person name="de Vos W.M."/>
            <person name="Janssen P.H."/>
            <person name="Smidt H."/>
        </authorList>
    </citation>
    <scope>NUCLEOTIDE SEQUENCE [LARGE SCALE GENOMIC DNA]</scope>
    <source>
        <strain evidence="1 2">Ellin514</strain>
    </source>
</reference>
<proteinExistence type="predicted"/>